<accession>A0A812RU95</accession>
<comment type="caution">
    <text evidence="1">The sequence shown here is derived from an EMBL/GenBank/DDBJ whole genome shotgun (WGS) entry which is preliminary data.</text>
</comment>
<name>A0A812RU95_9DINO</name>
<reference evidence="1" key="1">
    <citation type="submission" date="2021-02" db="EMBL/GenBank/DDBJ databases">
        <authorList>
            <person name="Dougan E. K."/>
            <person name="Rhodes N."/>
            <person name="Thang M."/>
            <person name="Chan C."/>
        </authorList>
    </citation>
    <scope>NUCLEOTIDE SEQUENCE</scope>
</reference>
<evidence type="ECO:0000313" key="1">
    <source>
        <dbReference type="EMBL" id="CAE7451888.1"/>
    </source>
</evidence>
<dbReference type="Proteomes" id="UP000604046">
    <property type="component" value="Unassembled WGS sequence"/>
</dbReference>
<keyword evidence="2" id="KW-1185">Reference proteome</keyword>
<evidence type="ECO:0000313" key="2">
    <source>
        <dbReference type="Proteomes" id="UP000604046"/>
    </source>
</evidence>
<dbReference type="EMBL" id="CAJNDS010002368">
    <property type="protein sequence ID" value="CAE7451888.1"/>
    <property type="molecule type" value="Genomic_DNA"/>
</dbReference>
<sequence>MTLDAMPAEDEIPPPPVPFVAAPRVAARGKLDIAAAFNAAHAEGCECCLPKQSALKPGFWQDVGFGIKAETSEGQIVRETLIREVEEEAQAMSPIERTAAIFGWKRAGDMALEDEQNMDGAGDCYARGLAFGAVLGEADGLDAFPAWYPRKEVHKLCAEVLARAALLDRNPLVCLICVSVVLQYTVQSPAVVDAVIEARQELKLAEEKGSKAFGSTAKGGDCSRVRNQQWHTMPTMPTMPFAQAFSCSPVLGSDFGEQICCFKFKLRFLDGMTSHANIGTEGL</sequence>
<dbReference type="OrthoDB" id="10405115at2759"/>
<proteinExistence type="predicted"/>
<dbReference type="AlphaFoldDB" id="A0A812RU95"/>
<organism evidence="1 2">
    <name type="scientific">Symbiodinium natans</name>
    <dbReference type="NCBI Taxonomy" id="878477"/>
    <lineage>
        <taxon>Eukaryota</taxon>
        <taxon>Sar</taxon>
        <taxon>Alveolata</taxon>
        <taxon>Dinophyceae</taxon>
        <taxon>Suessiales</taxon>
        <taxon>Symbiodiniaceae</taxon>
        <taxon>Symbiodinium</taxon>
    </lineage>
</organism>
<gene>
    <name evidence="1" type="ORF">SNAT2548_LOCUS24754</name>
</gene>
<protein>
    <submittedName>
        <fullName evidence="1">Uncharacterized protein</fullName>
    </submittedName>
</protein>